<reference evidence="1 2" key="1">
    <citation type="journal article" date="2009" name="Nature">
        <title>The Sorghum bicolor genome and the diversification of grasses.</title>
        <authorList>
            <person name="Paterson A.H."/>
            <person name="Bowers J.E."/>
            <person name="Bruggmann R."/>
            <person name="Dubchak I."/>
            <person name="Grimwood J."/>
            <person name="Gundlach H."/>
            <person name="Haberer G."/>
            <person name="Hellsten U."/>
            <person name="Mitros T."/>
            <person name="Poliakov A."/>
            <person name="Schmutz J."/>
            <person name="Spannagl M."/>
            <person name="Tang H."/>
            <person name="Wang X."/>
            <person name="Wicker T."/>
            <person name="Bharti A.K."/>
            <person name="Chapman J."/>
            <person name="Feltus F.A."/>
            <person name="Gowik U."/>
            <person name="Grigoriev I.V."/>
            <person name="Lyons E."/>
            <person name="Maher C.A."/>
            <person name="Martis M."/>
            <person name="Narechania A."/>
            <person name="Otillar R.P."/>
            <person name="Penning B.W."/>
            <person name="Salamov A.A."/>
            <person name="Wang Y."/>
            <person name="Zhang L."/>
            <person name="Carpita N.C."/>
            <person name="Freeling M."/>
            <person name="Gingle A.R."/>
            <person name="Hash C.T."/>
            <person name="Keller B."/>
            <person name="Klein P."/>
            <person name="Kresovich S."/>
            <person name="McCann M.C."/>
            <person name="Ming R."/>
            <person name="Peterson D.G."/>
            <person name="Mehboob-ur-Rahman"/>
            <person name="Ware D."/>
            <person name="Westhoff P."/>
            <person name="Mayer K.F."/>
            <person name="Messing J."/>
            <person name="Rokhsar D.S."/>
        </authorList>
    </citation>
    <scope>NUCLEOTIDE SEQUENCE [LARGE SCALE GENOMIC DNA]</scope>
    <source>
        <strain evidence="2">cv. BTx623</strain>
    </source>
</reference>
<keyword evidence="2" id="KW-1185">Reference proteome</keyword>
<dbReference type="EMBL" id="CM000762">
    <property type="protein sequence ID" value="OQU87545.1"/>
    <property type="molecule type" value="Genomic_DNA"/>
</dbReference>
<dbReference type="Gramene" id="OQU87545">
    <property type="protein sequence ID" value="OQU87545"/>
    <property type="gene ID" value="SORBI_3003G296250"/>
</dbReference>
<accession>A0A1W0VZK1</accession>
<dbReference type="InParanoid" id="A0A1W0VZK1"/>
<dbReference type="AlphaFoldDB" id="A0A1W0VZK1"/>
<protein>
    <submittedName>
        <fullName evidence="1">Uncharacterized protein</fullName>
    </submittedName>
</protein>
<name>A0A1W0VZK1_SORBI</name>
<evidence type="ECO:0000313" key="1">
    <source>
        <dbReference type="EMBL" id="OQU87545.1"/>
    </source>
</evidence>
<reference evidence="2" key="2">
    <citation type="journal article" date="2018" name="Plant J.">
        <title>The Sorghum bicolor reference genome: improved assembly, gene annotations, a transcriptome atlas, and signatures of genome organization.</title>
        <authorList>
            <person name="McCormick R.F."/>
            <person name="Truong S.K."/>
            <person name="Sreedasyam A."/>
            <person name="Jenkins J."/>
            <person name="Shu S."/>
            <person name="Sims D."/>
            <person name="Kennedy M."/>
            <person name="Amirebrahimi M."/>
            <person name="Weers B.D."/>
            <person name="McKinley B."/>
            <person name="Mattison A."/>
            <person name="Morishige D.T."/>
            <person name="Grimwood J."/>
            <person name="Schmutz J."/>
            <person name="Mullet J.E."/>
        </authorList>
    </citation>
    <scope>NUCLEOTIDE SEQUENCE [LARGE SCALE GENOMIC DNA]</scope>
    <source>
        <strain evidence="2">cv. BTx623</strain>
    </source>
</reference>
<proteinExistence type="predicted"/>
<dbReference type="Proteomes" id="UP000000768">
    <property type="component" value="Chromosome 3"/>
</dbReference>
<evidence type="ECO:0000313" key="2">
    <source>
        <dbReference type="Proteomes" id="UP000000768"/>
    </source>
</evidence>
<organism evidence="1 2">
    <name type="scientific">Sorghum bicolor</name>
    <name type="common">Sorghum</name>
    <name type="synonym">Sorghum vulgare</name>
    <dbReference type="NCBI Taxonomy" id="4558"/>
    <lineage>
        <taxon>Eukaryota</taxon>
        <taxon>Viridiplantae</taxon>
        <taxon>Streptophyta</taxon>
        <taxon>Embryophyta</taxon>
        <taxon>Tracheophyta</taxon>
        <taxon>Spermatophyta</taxon>
        <taxon>Magnoliopsida</taxon>
        <taxon>Liliopsida</taxon>
        <taxon>Poales</taxon>
        <taxon>Poaceae</taxon>
        <taxon>PACMAD clade</taxon>
        <taxon>Panicoideae</taxon>
        <taxon>Andropogonodae</taxon>
        <taxon>Andropogoneae</taxon>
        <taxon>Sorghinae</taxon>
        <taxon>Sorghum</taxon>
    </lineage>
</organism>
<sequence>MRALRIQPPSPSAGRVLSRPIADHGRLVVFLSFFATRAELAGRISSRCREGRIAGRALPARLRRPLRPAGGRWMRRIRPASVAVRRVGYGHDAVPSAEHGVTRGNLRADRTNTLRSKARFQRPRGLVDPGCGKGGPVALSSCVLCVAEKSRTGGRKLWVIRSIG</sequence>
<gene>
    <name evidence="1" type="ORF">SORBI_3003G296250</name>
</gene>